<reference evidence="2" key="1">
    <citation type="journal article" date="2022" name="Int. J. Syst. Evol. Microbiol.">
        <title>Anaeromyxobacter oryzae sp. nov., Anaeromyxobacter diazotrophicus sp. nov. and Anaeromyxobacter paludicola sp. nov., isolated from paddy soils.</title>
        <authorList>
            <person name="Itoh H."/>
            <person name="Xu Z."/>
            <person name="Mise K."/>
            <person name="Masuda Y."/>
            <person name="Ushijima N."/>
            <person name="Hayakawa C."/>
            <person name="Shiratori Y."/>
            <person name="Senoo K."/>
        </authorList>
    </citation>
    <scope>NUCLEOTIDE SEQUENCE [LARGE SCALE GENOMIC DNA]</scope>
    <source>
        <strain evidence="2">Red232</strain>
    </source>
</reference>
<protein>
    <submittedName>
        <fullName evidence="1">Uncharacterized protein</fullName>
    </submittedName>
</protein>
<gene>
    <name evidence="1" type="ORF">AMOR_02170</name>
</gene>
<keyword evidence="2" id="KW-1185">Reference proteome</keyword>
<organism evidence="1 2">
    <name type="scientific">Anaeromyxobacter oryzae</name>
    <dbReference type="NCBI Taxonomy" id="2918170"/>
    <lineage>
        <taxon>Bacteria</taxon>
        <taxon>Pseudomonadati</taxon>
        <taxon>Myxococcota</taxon>
        <taxon>Myxococcia</taxon>
        <taxon>Myxococcales</taxon>
        <taxon>Cystobacterineae</taxon>
        <taxon>Anaeromyxobacteraceae</taxon>
        <taxon>Anaeromyxobacter</taxon>
    </lineage>
</organism>
<name>A0ABM7WP22_9BACT</name>
<sequence>MLAVALAAAAAPVLVRSDSAARAAEPDVHGTYRLHGKGRVSAGPALDRDEEVFADAVLEPGPGQRDLVVALAAEGHRCELAARLGDGGALALDAGQRCAVTLDGPDARGRVDARLTKGSGRVQGGRLALALAFKVEGKVAVRTGGGRYEVLGNTVDVPATWAPAVPVSGTATATVDGWRDESRAGGER</sequence>
<evidence type="ECO:0000313" key="2">
    <source>
        <dbReference type="Proteomes" id="UP001162891"/>
    </source>
</evidence>
<proteinExistence type="predicted"/>
<evidence type="ECO:0000313" key="1">
    <source>
        <dbReference type="EMBL" id="BDG01221.1"/>
    </source>
</evidence>
<dbReference type="Proteomes" id="UP001162891">
    <property type="component" value="Chromosome"/>
</dbReference>
<accession>A0ABM7WP22</accession>
<dbReference type="EMBL" id="AP025591">
    <property type="protein sequence ID" value="BDG01221.1"/>
    <property type="molecule type" value="Genomic_DNA"/>
</dbReference>